<name>A0A1A9Z3Z3_GLOPL</name>
<protein>
    <submittedName>
        <fullName evidence="1">Uncharacterized protein</fullName>
    </submittedName>
</protein>
<reference evidence="2" key="1">
    <citation type="submission" date="2014-03" db="EMBL/GenBank/DDBJ databases">
        <authorList>
            <person name="Aksoy S."/>
            <person name="Warren W."/>
            <person name="Wilson R.K."/>
        </authorList>
    </citation>
    <scope>NUCLEOTIDE SEQUENCE [LARGE SCALE GENOMIC DNA]</scope>
    <source>
        <strain evidence="2">IAEA</strain>
    </source>
</reference>
<reference evidence="1" key="2">
    <citation type="submission" date="2020-05" db="UniProtKB">
        <authorList>
            <consortium name="EnsemblMetazoa"/>
        </authorList>
    </citation>
    <scope>IDENTIFICATION</scope>
    <source>
        <strain evidence="1">IAEA</strain>
    </source>
</reference>
<dbReference type="AlphaFoldDB" id="A0A1A9Z3Z3"/>
<dbReference type="VEuPathDB" id="VectorBase:GPAI003126"/>
<keyword evidence="2" id="KW-1185">Reference proteome</keyword>
<dbReference type="EnsemblMetazoa" id="GPAI003126-RA">
    <property type="protein sequence ID" value="GPAI003126-PA"/>
    <property type="gene ID" value="GPAI003126"/>
</dbReference>
<proteinExistence type="predicted"/>
<evidence type="ECO:0000313" key="1">
    <source>
        <dbReference type="EnsemblMetazoa" id="GPAI003126-PA"/>
    </source>
</evidence>
<accession>A0A1A9Z3Z3</accession>
<dbReference type="Proteomes" id="UP000092445">
    <property type="component" value="Unassembled WGS sequence"/>
</dbReference>
<evidence type="ECO:0000313" key="2">
    <source>
        <dbReference type="Proteomes" id="UP000092445"/>
    </source>
</evidence>
<organism evidence="1 2">
    <name type="scientific">Glossina pallidipes</name>
    <name type="common">Tsetse fly</name>
    <dbReference type="NCBI Taxonomy" id="7398"/>
    <lineage>
        <taxon>Eukaryota</taxon>
        <taxon>Metazoa</taxon>
        <taxon>Ecdysozoa</taxon>
        <taxon>Arthropoda</taxon>
        <taxon>Hexapoda</taxon>
        <taxon>Insecta</taxon>
        <taxon>Pterygota</taxon>
        <taxon>Neoptera</taxon>
        <taxon>Endopterygota</taxon>
        <taxon>Diptera</taxon>
        <taxon>Brachycera</taxon>
        <taxon>Muscomorpha</taxon>
        <taxon>Hippoboscoidea</taxon>
        <taxon>Glossinidae</taxon>
        <taxon>Glossina</taxon>
    </lineage>
</organism>
<sequence>MQIDSIGASKRVVGGGGGGGGCGGVDNGGAVADGNGDGDDGNASSVNNYLHVTSIAATAAAAAGAGVGVGAGAGWLVCCDLIDWWWLADCNCNKRACSQPNGKRSSSIERVSKSVANSGPALANCQNIDVMCALSIIDADADDD</sequence>